<dbReference type="Proteomes" id="UP000198609">
    <property type="component" value="Unassembled WGS sequence"/>
</dbReference>
<protein>
    <submittedName>
        <fullName evidence="3">2-(1,2-epoxy-1,2-dihydrophenyl)acetyl-CoA isomerase</fullName>
    </submittedName>
</protein>
<evidence type="ECO:0000313" key="4">
    <source>
        <dbReference type="Proteomes" id="UP000198609"/>
    </source>
</evidence>
<dbReference type="Pfam" id="PF00378">
    <property type="entry name" value="ECH_1"/>
    <property type="match status" value="1"/>
</dbReference>
<accession>A0A1H5CA63</accession>
<evidence type="ECO:0000256" key="1">
    <source>
        <dbReference type="ARBA" id="ARBA00005254"/>
    </source>
</evidence>
<organism evidence="3 4">
    <name type="scientific">Streptomyces melanosporofaciens</name>
    <dbReference type="NCBI Taxonomy" id="67327"/>
    <lineage>
        <taxon>Bacteria</taxon>
        <taxon>Bacillati</taxon>
        <taxon>Actinomycetota</taxon>
        <taxon>Actinomycetes</taxon>
        <taxon>Kitasatosporales</taxon>
        <taxon>Streptomycetaceae</taxon>
        <taxon>Streptomyces</taxon>
        <taxon>Streptomyces violaceusniger group</taxon>
    </lineage>
</organism>
<dbReference type="EMBL" id="FNST01000002">
    <property type="protein sequence ID" value="SED63526.1"/>
    <property type="molecule type" value="Genomic_DNA"/>
</dbReference>
<dbReference type="InterPro" id="IPR001753">
    <property type="entry name" value="Enoyl-CoA_hydra/iso"/>
</dbReference>
<dbReference type="GO" id="GO:0016853">
    <property type="term" value="F:isomerase activity"/>
    <property type="evidence" value="ECO:0007669"/>
    <property type="project" value="UniProtKB-KW"/>
</dbReference>
<gene>
    <name evidence="3" type="ORF">SAMN04490356_9303</name>
</gene>
<keyword evidence="3" id="KW-0413">Isomerase</keyword>
<evidence type="ECO:0000256" key="2">
    <source>
        <dbReference type="SAM" id="MobiDB-lite"/>
    </source>
</evidence>
<dbReference type="PANTHER" id="PTHR42964:SF1">
    <property type="entry name" value="POLYKETIDE BIOSYNTHESIS ENOYL-COA HYDRATASE PKSH-RELATED"/>
    <property type="match status" value="1"/>
</dbReference>
<evidence type="ECO:0000313" key="3">
    <source>
        <dbReference type="EMBL" id="SED63526.1"/>
    </source>
</evidence>
<keyword evidence="4" id="KW-1185">Reference proteome</keyword>
<feature type="compositionally biased region" description="Basic and acidic residues" evidence="2">
    <location>
        <begin position="269"/>
        <end position="281"/>
    </location>
</feature>
<dbReference type="GO" id="GO:0008300">
    <property type="term" value="P:isoprenoid catabolic process"/>
    <property type="evidence" value="ECO:0007669"/>
    <property type="project" value="TreeGrafter"/>
</dbReference>
<dbReference type="SUPFAM" id="SSF52096">
    <property type="entry name" value="ClpP/crotonase"/>
    <property type="match status" value="1"/>
</dbReference>
<proteinExistence type="inferred from homology"/>
<dbReference type="Gene3D" id="3.90.226.10">
    <property type="entry name" value="2-enoyl-CoA Hydratase, Chain A, domain 1"/>
    <property type="match status" value="1"/>
</dbReference>
<dbReference type="CDD" id="cd06558">
    <property type="entry name" value="crotonase-like"/>
    <property type="match status" value="1"/>
</dbReference>
<reference evidence="4" key="1">
    <citation type="submission" date="2016-10" db="EMBL/GenBank/DDBJ databases">
        <authorList>
            <person name="Varghese N."/>
            <person name="Submissions S."/>
        </authorList>
    </citation>
    <scope>NUCLEOTIDE SEQUENCE [LARGE SCALE GENOMIC DNA]</scope>
    <source>
        <strain evidence="4">DSM 40318</strain>
    </source>
</reference>
<feature type="region of interest" description="Disordered" evidence="2">
    <location>
        <begin position="248"/>
        <end position="281"/>
    </location>
</feature>
<dbReference type="InterPro" id="IPR051683">
    <property type="entry name" value="Enoyl-CoA_Hydratase/Isomerase"/>
</dbReference>
<dbReference type="InterPro" id="IPR029045">
    <property type="entry name" value="ClpP/crotonase-like_dom_sf"/>
</dbReference>
<sequence>MSLTSGSVDDRVKLVVKGDVAEIRLNRPDRLNAVDDRMIEAFAAHLETLRTSEHVRVVVLTGAGRAFCAGGDLKRPPRTGPLEEQATVLRRQAATVERLAALPQITIAMLNGACAGLAVGWAAACSLRIVSDAAVINTAYLTAGLAGDFGVAWWLSRLLGPGVAADWMLRPRKIGAREAADRGFATIHCPAGELKATVDTVVRELCAIRPAALTGALTNLRRAEDIQLSAYLDEESARHVAVRHRAQPAITGTHATASRPGSPEPPHGSADRRTLEERTSR</sequence>
<name>A0A1H5CA63_STRMJ</name>
<dbReference type="AlphaFoldDB" id="A0A1H5CA63"/>
<dbReference type="PANTHER" id="PTHR42964">
    <property type="entry name" value="ENOYL-COA HYDRATASE"/>
    <property type="match status" value="1"/>
</dbReference>
<comment type="similarity">
    <text evidence="1">Belongs to the enoyl-CoA hydratase/isomerase family.</text>
</comment>